<evidence type="ECO:0000256" key="5">
    <source>
        <dbReference type="ARBA" id="ARBA00040603"/>
    </source>
</evidence>
<accession>A0AAN7Z8G6</accession>
<dbReference type="SUPFAM" id="SSF51735">
    <property type="entry name" value="NAD(P)-binding Rossmann-fold domains"/>
    <property type="match status" value="1"/>
</dbReference>
<proteinExistence type="inferred from homology"/>
<dbReference type="InterPro" id="IPR055170">
    <property type="entry name" value="GFO_IDH_MocA-like_dom"/>
</dbReference>
<dbReference type="InterPro" id="IPR036291">
    <property type="entry name" value="NAD(P)-bd_dom_sf"/>
</dbReference>
<dbReference type="Proteomes" id="UP001329430">
    <property type="component" value="Chromosome 9"/>
</dbReference>
<organism evidence="13 14">
    <name type="scientific">Pyrocoelia pectoralis</name>
    <dbReference type="NCBI Taxonomy" id="417401"/>
    <lineage>
        <taxon>Eukaryota</taxon>
        <taxon>Metazoa</taxon>
        <taxon>Ecdysozoa</taxon>
        <taxon>Arthropoda</taxon>
        <taxon>Hexapoda</taxon>
        <taxon>Insecta</taxon>
        <taxon>Pterygota</taxon>
        <taxon>Neoptera</taxon>
        <taxon>Endopterygota</taxon>
        <taxon>Coleoptera</taxon>
        <taxon>Polyphaga</taxon>
        <taxon>Elateriformia</taxon>
        <taxon>Elateroidea</taxon>
        <taxon>Lampyridae</taxon>
        <taxon>Lampyrinae</taxon>
        <taxon>Pyrocoelia</taxon>
    </lineage>
</organism>
<gene>
    <name evidence="13" type="ORF">RI129_012112</name>
</gene>
<evidence type="ECO:0000256" key="7">
    <source>
        <dbReference type="ARBA" id="ARBA00042988"/>
    </source>
</evidence>
<comment type="similarity">
    <text evidence="1">Belongs to the Gfo/Idh/MocA family.</text>
</comment>
<evidence type="ECO:0000259" key="12">
    <source>
        <dbReference type="Pfam" id="PF22725"/>
    </source>
</evidence>
<evidence type="ECO:0000256" key="9">
    <source>
        <dbReference type="ARBA" id="ARBA00047423"/>
    </source>
</evidence>
<evidence type="ECO:0000313" key="14">
    <source>
        <dbReference type="Proteomes" id="UP001329430"/>
    </source>
</evidence>
<dbReference type="EC" id="1.3.1.20" evidence="3"/>
<evidence type="ECO:0000256" key="10">
    <source>
        <dbReference type="ARBA" id="ARBA00049233"/>
    </source>
</evidence>
<evidence type="ECO:0000313" key="13">
    <source>
        <dbReference type="EMBL" id="KAK5639620.1"/>
    </source>
</evidence>
<keyword evidence="2" id="KW-0560">Oxidoreductase</keyword>
<comment type="catalytic activity">
    <reaction evidence="10">
        <text>D-xylose + NADP(+) = D-xylono-1,5-lactone + NADPH + H(+)</text>
        <dbReference type="Rhea" id="RHEA:22000"/>
        <dbReference type="ChEBI" id="CHEBI:15378"/>
        <dbReference type="ChEBI" id="CHEBI:15867"/>
        <dbReference type="ChEBI" id="CHEBI:53455"/>
        <dbReference type="ChEBI" id="CHEBI:57783"/>
        <dbReference type="ChEBI" id="CHEBI:58349"/>
        <dbReference type="EC" id="1.1.1.179"/>
    </reaction>
</comment>
<dbReference type="EMBL" id="JAVRBK010000009">
    <property type="protein sequence ID" value="KAK5639620.1"/>
    <property type="molecule type" value="Genomic_DNA"/>
</dbReference>
<dbReference type="InterPro" id="IPR050984">
    <property type="entry name" value="Gfo/Idh/MocA_domain"/>
</dbReference>
<evidence type="ECO:0000256" key="1">
    <source>
        <dbReference type="ARBA" id="ARBA00010928"/>
    </source>
</evidence>
<dbReference type="GO" id="GO:0047837">
    <property type="term" value="F:D-xylose 1-dehydrogenase (NADP+) activity"/>
    <property type="evidence" value="ECO:0007669"/>
    <property type="project" value="UniProtKB-EC"/>
</dbReference>
<evidence type="ECO:0000256" key="3">
    <source>
        <dbReference type="ARBA" id="ARBA00038853"/>
    </source>
</evidence>
<dbReference type="SUPFAM" id="SSF55347">
    <property type="entry name" value="Glyceraldehyde-3-phosphate dehydrogenase-like, C-terminal domain"/>
    <property type="match status" value="1"/>
</dbReference>
<reference evidence="13 14" key="1">
    <citation type="journal article" date="2024" name="Insects">
        <title>An Improved Chromosome-Level Genome Assembly of the Firefly Pyrocoelia pectoralis.</title>
        <authorList>
            <person name="Fu X."/>
            <person name="Meyer-Rochow V.B."/>
            <person name="Ballantyne L."/>
            <person name="Zhu X."/>
        </authorList>
    </citation>
    <scope>NUCLEOTIDE SEQUENCE [LARGE SCALE GENOMIC DNA]</scope>
    <source>
        <strain evidence="13">XCY_ONT2</strain>
    </source>
</reference>
<evidence type="ECO:0000256" key="2">
    <source>
        <dbReference type="ARBA" id="ARBA00023002"/>
    </source>
</evidence>
<evidence type="ECO:0000256" key="6">
    <source>
        <dbReference type="ARBA" id="ARBA00042926"/>
    </source>
</evidence>
<evidence type="ECO:0000256" key="8">
    <source>
        <dbReference type="ARBA" id="ARBA00043025"/>
    </source>
</evidence>
<dbReference type="Gene3D" id="3.40.50.720">
    <property type="entry name" value="NAD(P)-binding Rossmann-like Domain"/>
    <property type="match status" value="1"/>
</dbReference>
<dbReference type="Gene3D" id="3.30.360.10">
    <property type="entry name" value="Dihydrodipicolinate Reductase, domain 2"/>
    <property type="match status" value="1"/>
</dbReference>
<dbReference type="PANTHER" id="PTHR22604">
    <property type="entry name" value="OXIDOREDUCTASES"/>
    <property type="match status" value="1"/>
</dbReference>
<dbReference type="Pfam" id="PF22725">
    <property type="entry name" value="GFO_IDH_MocA_C3"/>
    <property type="match status" value="1"/>
</dbReference>
<dbReference type="EC" id="1.1.1.179" evidence="4"/>
<protein>
    <recommendedName>
        <fullName evidence="5">Trans-1,2-dihydrobenzene-1,2-diol dehydrogenase</fullName>
        <ecNumber evidence="4">1.1.1.179</ecNumber>
        <ecNumber evidence="3">1.3.1.20</ecNumber>
    </recommendedName>
    <alternativeName>
        <fullName evidence="8">D-xylose 1-dehydrogenase</fullName>
    </alternativeName>
    <alternativeName>
        <fullName evidence="7">D-xylose-NADP dehydrogenase</fullName>
    </alternativeName>
    <alternativeName>
        <fullName evidence="6">Dimeric dihydrodiol dehydrogenase</fullName>
    </alternativeName>
</protein>
<dbReference type="AlphaFoldDB" id="A0AAN7Z8G6"/>
<comment type="catalytic activity">
    <reaction evidence="9">
        <text>(1R,2R)-1,2-dihydrobenzene-1,2-diol + NADP(+) = catechol + NADPH + H(+)</text>
        <dbReference type="Rhea" id="RHEA:16729"/>
        <dbReference type="ChEBI" id="CHEBI:10702"/>
        <dbReference type="ChEBI" id="CHEBI:15378"/>
        <dbReference type="ChEBI" id="CHEBI:18135"/>
        <dbReference type="ChEBI" id="CHEBI:57783"/>
        <dbReference type="ChEBI" id="CHEBI:58349"/>
        <dbReference type="EC" id="1.3.1.20"/>
    </reaction>
</comment>
<keyword evidence="14" id="KW-1185">Reference proteome</keyword>
<feature type="domain" description="Gfo/Idh/MocA-like oxidoreductase N-terminal" evidence="11">
    <location>
        <begin position="3"/>
        <end position="121"/>
    </location>
</feature>
<evidence type="ECO:0000259" key="11">
    <source>
        <dbReference type="Pfam" id="PF01408"/>
    </source>
</evidence>
<name>A0AAN7Z8G6_9COLE</name>
<evidence type="ECO:0000256" key="4">
    <source>
        <dbReference type="ARBA" id="ARBA00038984"/>
    </source>
</evidence>
<feature type="domain" description="GFO/IDH/MocA-like oxidoreductase" evidence="12">
    <location>
        <begin position="135"/>
        <end position="247"/>
    </location>
</feature>
<dbReference type="GO" id="GO:0047115">
    <property type="term" value="F:trans-1,2-dihydrobenzene-1,2-diol dehydrogenase activity"/>
    <property type="evidence" value="ECO:0007669"/>
    <property type="project" value="UniProtKB-EC"/>
</dbReference>
<dbReference type="InterPro" id="IPR000683">
    <property type="entry name" value="Gfo/Idh/MocA-like_OxRdtase_N"/>
</dbReference>
<dbReference type="Pfam" id="PF01408">
    <property type="entry name" value="GFO_IDH_MocA"/>
    <property type="match status" value="1"/>
</dbReference>
<dbReference type="GO" id="GO:0000166">
    <property type="term" value="F:nucleotide binding"/>
    <property type="evidence" value="ECO:0007669"/>
    <property type="project" value="InterPro"/>
</dbReference>
<dbReference type="PANTHER" id="PTHR22604:SF105">
    <property type="entry name" value="TRANS-1,2-DIHYDROBENZENE-1,2-DIOL DEHYDROGENASE"/>
    <property type="match status" value="1"/>
</dbReference>
<sequence length="332" mass="36305">MALNWGIVSAGKISHDFTCAVQTHPVENHRIVAIAARNLNDAEDFGKSHNIPKAYGSYEELARDKDVDVVYIGAINSVHLSVSKLMLNHGKHVLCEKPLTMNKKESAELIAYAKAKGLFLMEAIWSRTFPVYNVLNEQITSGAIGDVLQVNVEFGYPLTHINRVNVKELGGSAVLDIGVYVLQFSQYVYRGLKPESVTASGSLNKYGVDDVASVILMYPNGRTSVLSVNTRVELSNTATIYGSKGMIKVPLFWCPSSIVTPSGTVECELPASTAKYNYLNSSGLAYEAEEVRQCIKQGLTESPKITHAESLELAQLMDTVRKAVGTIFPQDD</sequence>
<comment type="caution">
    <text evidence="13">The sequence shown here is derived from an EMBL/GenBank/DDBJ whole genome shotgun (WGS) entry which is preliminary data.</text>
</comment>